<sequence length="62" mass="6994">MLFSPSVRRGIEQSGERPCQVVFGQCSFSYSTPCFCSFISFILIIRKCNLVLISFVCGLHIQ</sequence>
<name>J9G9H4_9ZZZZ</name>
<proteinExistence type="predicted"/>
<dbReference type="EMBL" id="AMCI01001984">
    <property type="protein sequence ID" value="EJX03932.1"/>
    <property type="molecule type" value="Genomic_DNA"/>
</dbReference>
<dbReference type="AlphaFoldDB" id="J9G9H4"/>
<accession>J9G9H4</accession>
<reference evidence="1" key="1">
    <citation type="journal article" date="2012" name="PLoS ONE">
        <title>Gene sets for utilization of primary and secondary nutrition supplies in the distal gut of endangered iberian lynx.</title>
        <authorList>
            <person name="Alcaide M."/>
            <person name="Messina E."/>
            <person name="Richter M."/>
            <person name="Bargiela R."/>
            <person name="Peplies J."/>
            <person name="Huws S.A."/>
            <person name="Newbold C.J."/>
            <person name="Golyshin P.N."/>
            <person name="Simon M.A."/>
            <person name="Lopez G."/>
            <person name="Yakimov M.M."/>
            <person name="Ferrer M."/>
        </authorList>
    </citation>
    <scope>NUCLEOTIDE SEQUENCE</scope>
</reference>
<comment type="caution">
    <text evidence="1">The sequence shown here is derived from an EMBL/GenBank/DDBJ whole genome shotgun (WGS) entry which is preliminary data.</text>
</comment>
<gene>
    <name evidence="1" type="ORF">EVA_07960</name>
</gene>
<protein>
    <submittedName>
        <fullName evidence="1">Uncharacterized protein</fullName>
    </submittedName>
</protein>
<evidence type="ECO:0000313" key="1">
    <source>
        <dbReference type="EMBL" id="EJX03932.1"/>
    </source>
</evidence>
<organism evidence="1">
    <name type="scientific">gut metagenome</name>
    <dbReference type="NCBI Taxonomy" id="749906"/>
    <lineage>
        <taxon>unclassified sequences</taxon>
        <taxon>metagenomes</taxon>
        <taxon>organismal metagenomes</taxon>
    </lineage>
</organism>